<dbReference type="RefSeq" id="WP_346823693.1">
    <property type="nucleotide sequence ID" value="NZ_JBDKWZ010000017.1"/>
</dbReference>
<protein>
    <submittedName>
        <fullName evidence="1">Uncharacterized protein</fullName>
    </submittedName>
</protein>
<organism evidence="1 2">
    <name type="scientific">Rapidithrix thailandica</name>
    <dbReference type="NCBI Taxonomy" id="413964"/>
    <lineage>
        <taxon>Bacteria</taxon>
        <taxon>Pseudomonadati</taxon>
        <taxon>Bacteroidota</taxon>
        <taxon>Cytophagia</taxon>
        <taxon>Cytophagales</taxon>
        <taxon>Flammeovirgaceae</taxon>
        <taxon>Rapidithrix</taxon>
    </lineage>
</organism>
<reference evidence="1 2" key="1">
    <citation type="submission" date="2024-04" db="EMBL/GenBank/DDBJ databases">
        <title>Novel genus in family Flammeovirgaceae.</title>
        <authorList>
            <person name="Nguyen T.H."/>
            <person name="Vuong T.Q."/>
            <person name="Le H."/>
            <person name="Kim S.-G."/>
        </authorList>
    </citation>
    <scope>NUCLEOTIDE SEQUENCE [LARGE SCALE GENOMIC DNA]</scope>
    <source>
        <strain evidence="1 2">JCM 23209</strain>
    </source>
</reference>
<dbReference type="Proteomes" id="UP001403385">
    <property type="component" value="Unassembled WGS sequence"/>
</dbReference>
<evidence type="ECO:0000313" key="2">
    <source>
        <dbReference type="Proteomes" id="UP001403385"/>
    </source>
</evidence>
<dbReference type="AlphaFoldDB" id="A0AAW9SD97"/>
<evidence type="ECO:0000313" key="1">
    <source>
        <dbReference type="EMBL" id="MEN7550914.1"/>
    </source>
</evidence>
<accession>A0AAW9SD97</accession>
<keyword evidence="2" id="KW-1185">Reference proteome</keyword>
<comment type="caution">
    <text evidence="1">The sequence shown here is derived from an EMBL/GenBank/DDBJ whole genome shotgun (WGS) entry which is preliminary data.</text>
</comment>
<dbReference type="EMBL" id="JBDKWZ010000017">
    <property type="protein sequence ID" value="MEN7550914.1"/>
    <property type="molecule type" value="Genomic_DNA"/>
</dbReference>
<gene>
    <name evidence="1" type="ORF">AAG747_23540</name>
</gene>
<name>A0AAW9SD97_9BACT</name>
<proteinExistence type="predicted"/>
<sequence>MTPEDFNQLSLTEKGEIVFNHCEFIASREHYHYTLNLYAGFDYLIEVWYNDLSIGIEKIQMISNINQIYSYFEDVSLKEIENLI</sequence>